<dbReference type="EMBL" id="JACGCI010000002">
    <property type="protein sequence ID" value="KAF6765690.1"/>
    <property type="molecule type" value="Genomic_DNA"/>
</dbReference>
<keyword evidence="2" id="KW-1185">Reference proteome</keyword>
<evidence type="ECO:0000313" key="1">
    <source>
        <dbReference type="EMBL" id="KAF6765690.1"/>
    </source>
</evidence>
<organism evidence="1 2">
    <name type="scientific">Ephemerocybe angulata</name>
    <dbReference type="NCBI Taxonomy" id="980116"/>
    <lineage>
        <taxon>Eukaryota</taxon>
        <taxon>Fungi</taxon>
        <taxon>Dikarya</taxon>
        <taxon>Basidiomycota</taxon>
        <taxon>Agaricomycotina</taxon>
        <taxon>Agaricomycetes</taxon>
        <taxon>Agaricomycetidae</taxon>
        <taxon>Agaricales</taxon>
        <taxon>Agaricineae</taxon>
        <taxon>Psathyrellaceae</taxon>
        <taxon>Ephemerocybe</taxon>
    </lineage>
</organism>
<sequence>MAKRLITSISQHFHPPPPTPLTGLRKKFKIWPALHTLRICIKDDTWIYDRERCALPAERAPALRHIELEIHKHELRKEHPLWLWTFPYPQLTHLTLATAEPSVIPLGIVARILLSSPHSLKKLSVQIDVTSVRDPEVGRLFLDHISTPRLQSLEVITYNVDRAYPIIHLLTRSRCELRELRLDFSSSALNGRRDRAPDTDRFNLRELLYLVSPTLHTLAIQCGRMDDSWLEEFSAPHLQKFVVLCFGIKKPWKMEDPDDASAAHDAALYVLRWAEEWMKGAPQEENSNRSIEFVAGSFPTMLHFRDNTEAFYGRTAYCKCETVPTPDTVDMMVSTIRTMGGKVNVVWTTIRMHTHEEQDAWRKQKEED</sequence>
<dbReference type="Proteomes" id="UP000521943">
    <property type="component" value="Unassembled WGS sequence"/>
</dbReference>
<comment type="caution">
    <text evidence="1">The sequence shown here is derived from an EMBL/GenBank/DDBJ whole genome shotgun (WGS) entry which is preliminary data.</text>
</comment>
<name>A0A8H6IHC4_9AGAR</name>
<reference evidence="1 2" key="1">
    <citation type="submission" date="2020-07" db="EMBL/GenBank/DDBJ databases">
        <title>Comparative genomics of pyrophilous fungi reveals a link between fire events and developmental genes.</title>
        <authorList>
            <consortium name="DOE Joint Genome Institute"/>
            <person name="Steindorff A.S."/>
            <person name="Carver A."/>
            <person name="Calhoun S."/>
            <person name="Stillman K."/>
            <person name="Liu H."/>
            <person name="Lipzen A."/>
            <person name="Pangilinan J."/>
            <person name="Labutti K."/>
            <person name="Bruns T.D."/>
            <person name="Grigoriev I.V."/>
        </authorList>
    </citation>
    <scope>NUCLEOTIDE SEQUENCE [LARGE SCALE GENOMIC DNA]</scope>
    <source>
        <strain evidence="1 2">CBS 144469</strain>
    </source>
</reference>
<accession>A0A8H6IHC4</accession>
<protein>
    <submittedName>
        <fullName evidence="1">Uncharacterized protein</fullName>
    </submittedName>
</protein>
<proteinExistence type="predicted"/>
<dbReference type="Gene3D" id="3.80.10.10">
    <property type="entry name" value="Ribonuclease Inhibitor"/>
    <property type="match status" value="1"/>
</dbReference>
<dbReference type="AlphaFoldDB" id="A0A8H6IHC4"/>
<dbReference type="InterPro" id="IPR032675">
    <property type="entry name" value="LRR_dom_sf"/>
</dbReference>
<gene>
    <name evidence="1" type="ORF">DFP72DRAFT_1058252</name>
</gene>
<evidence type="ECO:0000313" key="2">
    <source>
        <dbReference type="Proteomes" id="UP000521943"/>
    </source>
</evidence>